<proteinExistence type="predicted"/>
<feature type="compositionally biased region" description="Polar residues" evidence="1">
    <location>
        <begin position="1"/>
        <end position="10"/>
    </location>
</feature>
<feature type="region of interest" description="Disordered" evidence="1">
    <location>
        <begin position="1"/>
        <end position="23"/>
    </location>
</feature>
<dbReference type="GeneID" id="129330290"/>
<dbReference type="PANTHER" id="PTHR35076">
    <property type="entry name" value="TUBULIN EPSILON AND DELTA COMPLEX PROTEIN 1"/>
    <property type="match status" value="1"/>
</dbReference>
<dbReference type="Proteomes" id="UP001190640">
    <property type="component" value="Chromosome 5"/>
</dbReference>
<dbReference type="AlphaFoldDB" id="A0AA97JF45"/>
<protein>
    <submittedName>
        <fullName evidence="4">Tubulin epsilon and delta complex protein 1</fullName>
    </submittedName>
</protein>
<evidence type="ECO:0000313" key="3">
    <source>
        <dbReference type="Proteomes" id="UP001190640"/>
    </source>
</evidence>
<dbReference type="CTD" id="283643"/>
<name>A0AA97JF45_EUBMA</name>
<feature type="domain" description="Tubulin epsilon and delta complex protein 1" evidence="2">
    <location>
        <begin position="99"/>
        <end position="274"/>
    </location>
</feature>
<sequence length="463" mass="52750">MRSSSVQTSGAAGAMKRQKPGRSTADLPAAIGALSLALPGARVSPETFRLAKFDRPEASIIFWKLLYSLLTQIQGGEWKESADTGSQVRFVKSVAFSHGYRRLAFYDLPCDGSAGSRELLLVFSWFLCRINLMEQLLMLNRVKPWDEVTVCTCDTTLKSWKEEKDLAPESHSKGQRDVRYLQWLNGRLQFQWRSWHTDQQEQCKLWHKVHSYTIGSHANPTTGHFSVTETDAVRHPDSCMQMLQLMESESSRLEAFLKWKPLELVYWHWMESVLGPEAEETRHHNERHKCIISPSSGVTCYSVDRIAEEIGRCKKDLLALGDMVRELVRCRKLSCQGKVEARKQELGEKEFCRTVQRAQETVRRKLSDLRGQSSPCGVDEVHGPYRLVFTGKCSRTIKTGFARPEPKKTVVEGVTATSVISELRKRKIRLTAELKQRQEVCRRKVGKAIEGLGQVLLIAPMKR</sequence>
<dbReference type="PANTHER" id="PTHR35076:SF1">
    <property type="entry name" value="TUBULIN EPSILON AND DELTA COMPLEX PROTEIN 1"/>
    <property type="match status" value="1"/>
</dbReference>
<accession>A0AA97JF45</accession>
<evidence type="ECO:0000256" key="1">
    <source>
        <dbReference type="SAM" id="MobiDB-lite"/>
    </source>
</evidence>
<evidence type="ECO:0000259" key="2">
    <source>
        <dbReference type="Pfam" id="PF14970"/>
    </source>
</evidence>
<gene>
    <name evidence="4" type="primary">TEDC1</name>
</gene>
<evidence type="ECO:0000313" key="4">
    <source>
        <dbReference type="RefSeq" id="XP_054836301.1"/>
    </source>
</evidence>
<organism evidence="3 4">
    <name type="scientific">Eublepharis macularius</name>
    <name type="common">Leopard gecko</name>
    <name type="synonym">Cyrtodactylus macularius</name>
    <dbReference type="NCBI Taxonomy" id="481883"/>
    <lineage>
        <taxon>Eukaryota</taxon>
        <taxon>Metazoa</taxon>
        <taxon>Chordata</taxon>
        <taxon>Craniata</taxon>
        <taxon>Vertebrata</taxon>
        <taxon>Euteleostomi</taxon>
        <taxon>Lepidosauria</taxon>
        <taxon>Squamata</taxon>
        <taxon>Bifurcata</taxon>
        <taxon>Gekkota</taxon>
        <taxon>Eublepharidae</taxon>
        <taxon>Eublepharinae</taxon>
        <taxon>Eublepharis</taxon>
    </lineage>
</organism>
<dbReference type="InterPro" id="IPR027996">
    <property type="entry name" value="TEDC1_dom"/>
</dbReference>
<dbReference type="KEGG" id="emc:129330290"/>
<keyword evidence="3" id="KW-1185">Reference proteome</keyword>
<dbReference type="Pfam" id="PF14970">
    <property type="entry name" value="TEDC1"/>
    <property type="match status" value="1"/>
</dbReference>
<reference evidence="4" key="1">
    <citation type="submission" date="2025-08" db="UniProtKB">
        <authorList>
            <consortium name="RefSeq"/>
        </authorList>
    </citation>
    <scope>IDENTIFICATION</scope>
    <source>
        <tissue evidence="4">Blood</tissue>
    </source>
</reference>
<dbReference type="RefSeq" id="XP_054836301.1">
    <property type="nucleotide sequence ID" value="XM_054980326.1"/>
</dbReference>
<dbReference type="InterPro" id="IPR043535">
    <property type="entry name" value="TEDC1"/>
</dbReference>